<gene>
    <name evidence="11" type="primary">svila</name>
</gene>
<dbReference type="GeneTree" id="ENSGT00940000154653"/>
<dbReference type="Gene3D" id="3.40.20.10">
    <property type="entry name" value="Severin"/>
    <property type="match status" value="5"/>
</dbReference>
<evidence type="ECO:0000256" key="3">
    <source>
        <dbReference type="ARBA" id="ARBA00008418"/>
    </source>
</evidence>
<feature type="compositionally biased region" description="Polar residues" evidence="9">
    <location>
        <begin position="141"/>
        <end position="152"/>
    </location>
</feature>
<evidence type="ECO:0000313" key="11">
    <source>
        <dbReference type="Ensembl" id="ENSSLUP00000021447.1"/>
    </source>
</evidence>
<feature type="compositionally biased region" description="Polar residues" evidence="9">
    <location>
        <begin position="222"/>
        <end position="242"/>
    </location>
</feature>
<feature type="region of interest" description="Disordered" evidence="9">
    <location>
        <begin position="39"/>
        <end position="250"/>
    </location>
</feature>
<dbReference type="Pfam" id="PF00626">
    <property type="entry name" value="Gelsolin"/>
    <property type="match status" value="1"/>
</dbReference>
<feature type="domain" description="HP" evidence="10">
    <location>
        <begin position="1600"/>
        <end position="1663"/>
    </location>
</feature>
<dbReference type="Ensembl" id="ENSSLUT00000022165.1">
    <property type="protein sequence ID" value="ENSSLUP00000021447.1"/>
    <property type="gene ID" value="ENSSLUG00000009883.1"/>
</dbReference>
<dbReference type="SUPFAM" id="SSF47050">
    <property type="entry name" value="VHP, Villin headpiece domain"/>
    <property type="match status" value="1"/>
</dbReference>
<dbReference type="CDD" id="cd11288">
    <property type="entry name" value="gelsolin_S5_like"/>
    <property type="match status" value="1"/>
</dbReference>
<dbReference type="Proteomes" id="UP000694568">
    <property type="component" value="Unplaced"/>
</dbReference>
<keyword evidence="6" id="KW-0472">Membrane</keyword>
<evidence type="ECO:0000256" key="1">
    <source>
        <dbReference type="ARBA" id="ARBA00004170"/>
    </source>
</evidence>
<keyword evidence="7" id="KW-0009">Actin-binding</keyword>
<dbReference type="InterPro" id="IPR029006">
    <property type="entry name" value="ADF-H/Gelsolin-like_dom_sf"/>
</dbReference>
<evidence type="ECO:0000256" key="9">
    <source>
        <dbReference type="SAM" id="MobiDB-lite"/>
    </source>
</evidence>
<dbReference type="GO" id="GO:0016020">
    <property type="term" value="C:membrane"/>
    <property type="evidence" value="ECO:0007669"/>
    <property type="project" value="UniProtKB-SubCell"/>
</dbReference>
<keyword evidence="8" id="KW-0206">Cytoskeleton</keyword>
<reference evidence="11" key="2">
    <citation type="submission" date="2025-09" db="UniProtKB">
        <authorList>
            <consortium name="Ensembl"/>
        </authorList>
    </citation>
    <scope>IDENTIFICATION</scope>
</reference>
<name>A0A8C9YAD2_SANLU</name>
<dbReference type="PANTHER" id="PTHR11977">
    <property type="entry name" value="VILLIN"/>
    <property type="match status" value="1"/>
</dbReference>
<evidence type="ECO:0000256" key="5">
    <source>
        <dbReference type="ARBA" id="ARBA00022737"/>
    </source>
</evidence>
<evidence type="ECO:0000256" key="8">
    <source>
        <dbReference type="ARBA" id="ARBA00023212"/>
    </source>
</evidence>
<keyword evidence="12" id="KW-1185">Reference proteome</keyword>
<dbReference type="PANTHER" id="PTHR11977:SF86">
    <property type="entry name" value="SUPERVILLIN ISOFORM X1"/>
    <property type="match status" value="1"/>
</dbReference>
<accession>A0A8C9YAD2</accession>
<dbReference type="PROSITE" id="PS51089">
    <property type="entry name" value="HP"/>
    <property type="match status" value="1"/>
</dbReference>
<evidence type="ECO:0000256" key="7">
    <source>
        <dbReference type="ARBA" id="ARBA00023203"/>
    </source>
</evidence>
<dbReference type="PRINTS" id="PR00597">
    <property type="entry name" value="GELSOLIN"/>
</dbReference>
<keyword evidence="5" id="KW-0677">Repeat</keyword>
<feature type="region of interest" description="Disordered" evidence="9">
    <location>
        <begin position="288"/>
        <end position="324"/>
    </location>
</feature>
<dbReference type="GO" id="GO:0008154">
    <property type="term" value="P:actin polymerization or depolymerization"/>
    <property type="evidence" value="ECO:0007669"/>
    <property type="project" value="TreeGrafter"/>
</dbReference>
<dbReference type="CDD" id="cd11280">
    <property type="entry name" value="gelsolin_like"/>
    <property type="match status" value="1"/>
</dbReference>
<sequence>MKSEKERIARRLEGIEAEVHPSLLPSLVANRLLEEDTPRYTRASDPCEPFGGETSTSSIHTQPAYTSGSTTSAPELESKAERIARYKAERRRQLAERYGISLDQEPDSDQPPRYTRTQKESEGSERRIQGESVRQEGRDITLSSYTITSATSPKAGRMAAQPGHPDPGYELGRPRVDSFSERERLMNLENQRRAAPPEPPSSSSYMDVTPLSSPARVPAKDSSVTGMPTNSPKLSRHPSLSSPKHGVSPGDLFIEQQAHHILTDEEKLDERAKLSVAAKRSLFRELEKSIDGGAPKPRSRNAAVDRRLRRTQDRSRTQPVTTEEVVIAVQRSKPVSTVEGKGQSQGQDEPDLCTLSLAEKMALFNRLAQPPIRVTRTRGDTRQRRTNTRYQTQPITLGDMEQVGEQPDHFQRDSLRLLCVCAVCLTFFSASLAKGPTFFFACVSFYLSVTQLQNGTGSRLGPFPTSSSSSSSALREGTVSTDHAGDIHITRAAARVQPLPPSADRSLPPHHPEGPPWRSPDSADHQRYQILPQGEDGADRGPGKRKLPSPEGAVRQAALPQPLTGRERRGEEEEEEEEEEEWLARGMNFTVTLPLLLLSVLPRVALLKKSGEADWRNRINKKQNVAKVAVGDQHAQHWELEQSFKKKCQGMEAQMSIQERKELIVAQEEAWKTKGHGAANDSTQFTVAARMVKKGQRESEHTHFLCSPSPSLRKIKTVPDLTLESDMKLDKLELFLGKLNSKVSGLPEATITVTQKKVKEVMSLDDETFSKFYRHVEELPSTTNKVEIDDDFDAIFSPQVPRLTSEMVQHRRAVRPMRNVQSSRNPLKMLAAREDIRHEYTEQRLNIGLLESKRMKAEKMTKNSGFSDVALAGLASKENFSNINLRSVNISEQMSNNSAVPYKKLMLLQVKGRRHVQTRLVEPRASSLNSGDCFLLITPHNCFVWTGEFANVIEKNKASELANFIQRKRDLGCRANHVQVIEEAVGTHSHAAKDFWKILGGQSSYQSAGTPDEDELYEGAIVETNCIYRLMDDKLVPDDDFWAKVPRCSLLNPKEVLVFDFGSEMYIWHGKEVTLTQRKVAFQLAKHLWNGTFDYTNCDINPLDPGECNPLIPKKGQGRPDWAVFGRLTQHNETTLFKEKFLDWSDSRKTPSPTKSNDHAADPKPHAYDASLMLPLHQAPVCTKLDGFSVGRGYGLVEAEDWRSYEVSTLAVELWHILEFDYSRLPLQSIGQFHEGDTYVMKWKYMVSTQQKTTGAGKEKCCYFFWQGRNSTVSEKGTSALMTVELDEERGPQVQVQQGKEPPCFLQCFRGGMVIHSGKREEEEEHSQSDWRLYCVRGEVEVEGHLLEVACHCSSLRSRVSMVLLSASQSLIYLWHGCKAQTHTRDVARTAANKIKEHCPLETGLHSSSKVTIRECDEGSEPTGFWEPLGRRDRKTYDCMLQDPGRFNFSPRLYQLSSSSGEFAAVEFLYPAREPRKVNSMPFLQEDLYAASQPALFLVDNHHEVYLWQGWWPQDSESTGSARIRWDSDRKCAMETVLQYCREKNEKKPPKAYLIHAGLEPLTFTNMFPSWEHREDIAEITEREAEVCNQIILVEDVLARLCKTAYPLADVLARPLPEGVDPLRLEVYLSNEDFEKALDMTREEYGALPGWKQVKLKKAKGLF</sequence>
<dbReference type="SMART" id="SM00262">
    <property type="entry name" value="GEL"/>
    <property type="match status" value="5"/>
</dbReference>
<dbReference type="InterPro" id="IPR007123">
    <property type="entry name" value="Gelsolin-like_dom"/>
</dbReference>
<dbReference type="GO" id="GO:0051016">
    <property type="term" value="P:barbed-end actin filament capping"/>
    <property type="evidence" value="ECO:0007669"/>
    <property type="project" value="TreeGrafter"/>
</dbReference>
<comment type="subcellular location">
    <subcellularLocation>
        <location evidence="2">Cytoplasm</location>
        <location evidence="2">Cytoskeleton</location>
    </subcellularLocation>
    <subcellularLocation>
        <location evidence="1">Membrane</location>
        <topology evidence="1">Peripheral membrane protein</topology>
    </subcellularLocation>
</comment>
<feature type="region of interest" description="Disordered" evidence="9">
    <location>
        <begin position="495"/>
        <end position="582"/>
    </location>
</feature>
<organism evidence="11 12">
    <name type="scientific">Sander lucioperca</name>
    <name type="common">Pike-perch</name>
    <name type="synonym">Perca lucioperca</name>
    <dbReference type="NCBI Taxonomy" id="283035"/>
    <lineage>
        <taxon>Eukaryota</taxon>
        <taxon>Metazoa</taxon>
        <taxon>Chordata</taxon>
        <taxon>Craniata</taxon>
        <taxon>Vertebrata</taxon>
        <taxon>Euteleostomi</taxon>
        <taxon>Actinopterygii</taxon>
        <taxon>Neopterygii</taxon>
        <taxon>Teleostei</taxon>
        <taxon>Neoteleostei</taxon>
        <taxon>Acanthomorphata</taxon>
        <taxon>Eupercaria</taxon>
        <taxon>Perciformes</taxon>
        <taxon>Percoidei</taxon>
        <taxon>Percidae</taxon>
        <taxon>Luciopercinae</taxon>
        <taxon>Sander</taxon>
    </lineage>
</organism>
<dbReference type="SUPFAM" id="SSF55753">
    <property type="entry name" value="Actin depolymerizing proteins"/>
    <property type="match status" value="5"/>
</dbReference>
<comment type="similarity">
    <text evidence="3">Belongs to the villin/gelsolin family.</text>
</comment>
<dbReference type="Pfam" id="PF02209">
    <property type="entry name" value="VHP"/>
    <property type="match status" value="1"/>
</dbReference>
<feature type="region of interest" description="Disordered" evidence="9">
    <location>
        <begin position="456"/>
        <end position="479"/>
    </location>
</feature>
<dbReference type="GO" id="GO:0051015">
    <property type="term" value="F:actin filament binding"/>
    <property type="evidence" value="ECO:0007669"/>
    <property type="project" value="InterPro"/>
</dbReference>
<feature type="compositionally biased region" description="Acidic residues" evidence="9">
    <location>
        <begin position="572"/>
        <end position="581"/>
    </location>
</feature>
<evidence type="ECO:0000256" key="4">
    <source>
        <dbReference type="ARBA" id="ARBA00022490"/>
    </source>
</evidence>
<feature type="compositionally biased region" description="Basic and acidic residues" evidence="9">
    <location>
        <begin position="172"/>
        <end position="192"/>
    </location>
</feature>
<dbReference type="GO" id="GO:0005737">
    <property type="term" value="C:cytoplasm"/>
    <property type="evidence" value="ECO:0007669"/>
    <property type="project" value="TreeGrafter"/>
</dbReference>
<protein>
    <submittedName>
        <fullName evidence="11">Supervillin a</fullName>
    </submittedName>
</protein>
<feature type="compositionally biased region" description="Basic and acidic residues" evidence="9">
    <location>
        <begin position="76"/>
        <end position="95"/>
    </location>
</feature>
<dbReference type="GO" id="GO:0051014">
    <property type="term" value="P:actin filament severing"/>
    <property type="evidence" value="ECO:0007669"/>
    <property type="project" value="TreeGrafter"/>
</dbReference>
<dbReference type="InterPro" id="IPR036886">
    <property type="entry name" value="Villin_headpiece_dom_sf"/>
</dbReference>
<keyword evidence="4" id="KW-0963">Cytoplasm</keyword>
<dbReference type="GO" id="GO:0015629">
    <property type="term" value="C:actin cytoskeleton"/>
    <property type="evidence" value="ECO:0007669"/>
    <property type="project" value="TreeGrafter"/>
</dbReference>
<dbReference type="FunFam" id="1.10.950.10:FF:000003">
    <property type="entry name" value="supervillin isoform X2"/>
    <property type="match status" value="1"/>
</dbReference>
<evidence type="ECO:0000313" key="12">
    <source>
        <dbReference type="Proteomes" id="UP000694568"/>
    </source>
</evidence>
<dbReference type="CDD" id="cd11293">
    <property type="entry name" value="gelsolin_S4_like"/>
    <property type="match status" value="1"/>
</dbReference>
<dbReference type="SMART" id="SM00153">
    <property type="entry name" value="VHP"/>
    <property type="match status" value="1"/>
</dbReference>
<feature type="compositionally biased region" description="Basic and acidic residues" evidence="9">
    <location>
        <begin position="117"/>
        <end position="139"/>
    </location>
</feature>
<dbReference type="InterPro" id="IPR007122">
    <property type="entry name" value="Villin/Gelsolin"/>
</dbReference>
<feature type="compositionally biased region" description="Basic and acidic residues" evidence="9">
    <location>
        <begin position="303"/>
        <end position="316"/>
    </location>
</feature>
<dbReference type="InterPro" id="IPR003128">
    <property type="entry name" value="Villin_headpiece"/>
</dbReference>
<feature type="compositionally biased region" description="Polar residues" evidence="9">
    <location>
        <begin position="53"/>
        <end position="73"/>
    </location>
</feature>
<dbReference type="Gene3D" id="1.10.950.10">
    <property type="entry name" value="Villin headpiece domain"/>
    <property type="match status" value="1"/>
</dbReference>
<reference evidence="11" key="1">
    <citation type="submission" date="2025-08" db="UniProtKB">
        <authorList>
            <consortium name="Ensembl"/>
        </authorList>
    </citation>
    <scope>IDENTIFICATION</scope>
</reference>
<proteinExistence type="inferred from homology"/>
<dbReference type="CDD" id="cd11289">
    <property type="entry name" value="gelsolin_S2_like"/>
    <property type="match status" value="1"/>
</dbReference>
<dbReference type="GO" id="GO:0005546">
    <property type="term" value="F:phosphatidylinositol-4,5-bisphosphate binding"/>
    <property type="evidence" value="ECO:0007669"/>
    <property type="project" value="TreeGrafter"/>
</dbReference>
<evidence type="ECO:0000259" key="10">
    <source>
        <dbReference type="PROSITE" id="PS51089"/>
    </source>
</evidence>
<evidence type="ECO:0000256" key="6">
    <source>
        <dbReference type="ARBA" id="ARBA00023136"/>
    </source>
</evidence>
<evidence type="ECO:0000256" key="2">
    <source>
        <dbReference type="ARBA" id="ARBA00004245"/>
    </source>
</evidence>